<gene>
    <name evidence="2" type="ORF">G8445_004294</name>
</gene>
<dbReference type="InterPro" id="IPR036388">
    <property type="entry name" value="WH-like_DNA-bd_sf"/>
</dbReference>
<dbReference type="PROSITE" id="PS51702">
    <property type="entry name" value="HTH_MU"/>
    <property type="match status" value="1"/>
</dbReference>
<name>A0A763CJG9_SALER</name>
<feature type="domain" description="HTH Mu-type" evidence="1">
    <location>
        <begin position="4"/>
        <end position="71"/>
    </location>
</feature>
<dbReference type="Pfam" id="PF02316">
    <property type="entry name" value="HTH_Tnp_Mu_1"/>
    <property type="match status" value="1"/>
</dbReference>
<dbReference type="GO" id="GO:0003677">
    <property type="term" value="F:DNA binding"/>
    <property type="evidence" value="ECO:0007669"/>
    <property type="project" value="InterPro"/>
</dbReference>
<protein>
    <recommendedName>
        <fullName evidence="1">HTH Mu-type domain-containing protein</fullName>
    </recommendedName>
</protein>
<dbReference type="AlphaFoldDB" id="A0A763CJG9"/>
<proteinExistence type="predicted"/>
<organism evidence="2">
    <name type="scientific">Salmonella enterica</name>
    <name type="common">Salmonella choleraesuis</name>
    <dbReference type="NCBI Taxonomy" id="28901"/>
    <lineage>
        <taxon>Bacteria</taxon>
        <taxon>Pseudomonadati</taxon>
        <taxon>Pseudomonadota</taxon>
        <taxon>Gammaproteobacteria</taxon>
        <taxon>Enterobacterales</taxon>
        <taxon>Enterobacteriaceae</taxon>
        <taxon>Salmonella</taxon>
    </lineage>
</organism>
<evidence type="ECO:0000313" key="2">
    <source>
        <dbReference type="EMBL" id="HAG4158910.1"/>
    </source>
</evidence>
<dbReference type="InterPro" id="IPR009061">
    <property type="entry name" value="DNA-bd_dom_put_sf"/>
</dbReference>
<sequence>MVAQKEWFTAAELAGLPGLAGEKSSINRRANKENWLKRQREGVRGVAFEFHISSLPSETRSALGNPPSFFTTDGEVDLEALEKIIVAVETLLSLRASQISASKKAKIIVLIYKHFKDKGFIDESLIKDATDLVA</sequence>
<dbReference type="InterPro" id="IPR003314">
    <property type="entry name" value="Mu-type_HTH"/>
</dbReference>
<reference evidence="2" key="2">
    <citation type="submission" date="2020-02" db="EMBL/GenBank/DDBJ databases">
        <authorList>
            <consortium name="NCBI Pathogen Detection Project"/>
        </authorList>
    </citation>
    <scope>NUCLEOTIDE SEQUENCE</scope>
    <source>
        <strain evidence="2">MA.MC_05-0132</strain>
    </source>
</reference>
<dbReference type="Gene3D" id="1.10.10.10">
    <property type="entry name" value="Winged helix-like DNA-binding domain superfamily/Winged helix DNA-binding domain"/>
    <property type="match status" value="1"/>
</dbReference>
<evidence type="ECO:0000259" key="1">
    <source>
        <dbReference type="PROSITE" id="PS51702"/>
    </source>
</evidence>
<accession>A0A763CJG9</accession>
<dbReference type="SUPFAM" id="SSF46955">
    <property type="entry name" value="Putative DNA-binding domain"/>
    <property type="match status" value="1"/>
</dbReference>
<reference evidence="2" key="1">
    <citation type="journal article" date="2018" name="Genome Biol.">
        <title>SKESA: strategic k-mer extension for scrupulous assemblies.</title>
        <authorList>
            <person name="Souvorov A."/>
            <person name="Agarwala R."/>
            <person name="Lipman D.J."/>
        </authorList>
    </citation>
    <scope>NUCLEOTIDE SEQUENCE</scope>
    <source>
        <strain evidence="2">MA.MC_05-0132</strain>
    </source>
</reference>
<comment type="caution">
    <text evidence="2">The sequence shown here is derived from an EMBL/GenBank/DDBJ whole genome shotgun (WGS) entry which is preliminary data.</text>
</comment>
<dbReference type="EMBL" id="DAAYGO010000017">
    <property type="protein sequence ID" value="HAG4158910.1"/>
    <property type="molecule type" value="Genomic_DNA"/>
</dbReference>